<organism evidence="1">
    <name type="scientific">uncultured Desulfobacterium sp</name>
    <dbReference type="NCBI Taxonomy" id="201089"/>
    <lineage>
        <taxon>Bacteria</taxon>
        <taxon>Pseudomonadati</taxon>
        <taxon>Thermodesulfobacteriota</taxon>
        <taxon>Desulfobacteria</taxon>
        <taxon>Desulfobacterales</taxon>
        <taxon>Desulfobacteriaceae</taxon>
        <taxon>Desulfobacterium</taxon>
        <taxon>environmental samples</taxon>
    </lineage>
</organism>
<proteinExistence type="predicted"/>
<accession>A0A445N2G4</accession>
<name>A0A445N2G4_9BACT</name>
<dbReference type="EMBL" id="OJIN01000223">
    <property type="protein sequence ID" value="SPD75895.1"/>
    <property type="molecule type" value="Genomic_DNA"/>
</dbReference>
<gene>
    <name evidence="1" type="ORF">PITCH_A780025</name>
</gene>
<reference evidence="1" key="1">
    <citation type="submission" date="2018-01" db="EMBL/GenBank/DDBJ databases">
        <authorList>
            <person name="Regsiter A."/>
            <person name="William W."/>
        </authorList>
    </citation>
    <scope>NUCLEOTIDE SEQUENCE</scope>
    <source>
        <strain evidence="1">TRIP AH-1</strain>
    </source>
</reference>
<protein>
    <submittedName>
        <fullName evidence="1">Uncharacterized protein</fullName>
    </submittedName>
</protein>
<evidence type="ECO:0000313" key="1">
    <source>
        <dbReference type="EMBL" id="SPD75895.1"/>
    </source>
</evidence>
<sequence>MGSCYLAVVPYREPFTAKEMRYPRLSAGVKNT</sequence>
<dbReference type="AlphaFoldDB" id="A0A445N2G4"/>